<dbReference type="EC" id="2.3.1.-" evidence="4"/>
<name>A0A0Q0YUP8_9CORY</name>
<feature type="transmembrane region" description="Helical" evidence="2">
    <location>
        <begin position="282"/>
        <end position="300"/>
    </location>
</feature>
<protein>
    <submittedName>
        <fullName evidence="4">O-acetyltransferase OatA</fullName>
        <ecNumber evidence="4">2.3.1.-</ecNumber>
    </submittedName>
</protein>
<evidence type="ECO:0000313" key="5">
    <source>
        <dbReference type="Proteomes" id="UP000050488"/>
    </source>
</evidence>
<feature type="transmembrane region" description="Helical" evidence="2">
    <location>
        <begin position="245"/>
        <end position="262"/>
    </location>
</feature>
<dbReference type="PANTHER" id="PTHR23028">
    <property type="entry name" value="ACETYLTRANSFERASE"/>
    <property type="match status" value="1"/>
</dbReference>
<gene>
    <name evidence="4" type="primary">oatA</name>
    <name evidence="4" type="ORF">Clow_01422</name>
</gene>
<organism evidence="4 5">
    <name type="scientific">Corynebacterium lowii</name>
    <dbReference type="NCBI Taxonomy" id="1544413"/>
    <lineage>
        <taxon>Bacteria</taxon>
        <taxon>Bacillati</taxon>
        <taxon>Actinomycetota</taxon>
        <taxon>Actinomycetes</taxon>
        <taxon>Mycobacteriales</taxon>
        <taxon>Corynebacteriaceae</taxon>
        <taxon>Corynebacterium</taxon>
    </lineage>
</organism>
<keyword evidence="2" id="KW-0812">Transmembrane</keyword>
<evidence type="ECO:0000256" key="2">
    <source>
        <dbReference type="SAM" id="Phobius"/>
    </source>
</evidence>
<feature type="domain" description="Acyltransferase 3" evidence="3">
    <location>
        <begin position="25"/>
        <end position="361"/>
    </location>
</feature>
<feature type="transmembrane region" description="Helical" evidence="2">
    <location>
        <begin position="138"/>
        <end position="163"/>
    </location>
</feature>
<keyword evidence="2" id="KW-0472">Membrane</keyword>
<feature type="region of interest" description="Disordered" evidence="1">
    <location>
        <begin position="388"/>
        <end position="417"/>
    </location>
</feature>
<comment type="caution">
    <text evidence="4">The sequence shown here is derived from an EMBL/GenBank/DDBJ whole genome shotgun (WGS) entry which is preliminary data.</text>
</comment>
<dbReference type="InterPro" id="IPR050879">
    <property type="entry name" value="Acyltransferase_3"/>
</dbReference>
<feature type="transmembrane region" description="Helical" evidence="2">
    <location>
        <begin position="349"/>
        <end position="369"/>
    </location>
</feature>
<accession>A0A0Q0YUP8</accession>
<dbReference type="EMBL" id="LKEV01000004">
    <property type="protein sequence ID" value="KQB86070.1"/>
    <property type="molecule type" value="Genomic_DNA"/>
</dbReference>
<keyword evidence="4" id="KW-0012">Acyltransferase</keyword>
<keyword evidence="4" id="KW-0808">Transferase</keyword>
<keyword evidence="2" id="KW-1133">Transmembrane helix</keyword>
<feature type="transmembrane region" description="Helical" evidence="2">
    <location>
        <begin position="321"/>
        <end position="343"/>
    </location>
</feature>
<sequence length="417" mass="45947">MPPNARAAVARRVSHSSYATGFVGSLEGLRAVAAYGVVLTHVAFQTGLDPATPLGAIAARFDFFVAVFFALSAFLLWRRHRSDRRFGSYYLHRCARILPAYWVCVIAVLLFAPVAFGASPSVVIAQLTLTQIYLPQGLIGGLTHLWSLCIEVAFYLILPLLVLTVGRLRSARRRIAVWVFLAAASLGWAWIPLVAATPANGWPNMQIWPPAYASWFAVGLIAAELEPRFHATTGSRLHGWLIKALHLRPLWWAVALFIAWVAGQEWFGPLGLEHPSPAQFTVRTLAGAAFAAVVVWPYALAPRSRDLLATPVARTLGRWSYSVFLWHVAVLSVVFPLLGIPLFSGHTLLVGALTLGLSTAVAAASYELMERPARRAFLSGLPSFIRLPRRTRHPSHPARGQHTYEHPGERPYEQPHE</sequence>
<dbReference type="Pfam" id="PF01757">
    <property type="entry name" value="Acyl_transf_3"/>
    <property type="match status" value="1"/>
</dbReference>
<feature type="compositionally biased region" description="Basic and acidic residues" evidence="1">
    <location>
        <begin position="402"/>
        <end position="417"/>
    </location>
</feature>
<dbReference type="GO" id="GO:0009103">
    <property type="term" value="P:lipopolysaccharide biosynthetic process"/>
    <property type="evidence" value="ECO:0007669"/>
    <property type="project" value="TreeGrafter"/>
</dbReference>
<reference evidence="4 5" key="1">
    <citation type="submission" date="2015-10" db="EMBL/GenBank/DDBJ databases">
        <title>Corynebacteirum lowii and Corynebacterium oculi species nova, derived from human clinical disease and and emended description of Corynebacterium mastiditis.</title>
        <authorList>
            <person name="Bernard K."/>
            <person name="Pacheco A.L."/>
            <person name="Mcdougall C."/>
            <person name="Burtx T."/>
            <person name="Weibe D."/>
            <person name="Tyler S."/>
            <person name="Olson A.B."/>
            <person name="Cnockaert M."/>
            <person name="Eguchi H."/>
            <person name="Kuwahara T."/>
            <person name="Nakayama-Imaohji H."/>
            <person name="Boudewijins M."/>
            <person name="Van Hoecke F."/>
            <person name="Bernier A.-M."/>
            <person name="Vandamme P."/>
        </authorList>
    </citation>
    <scope>NUCLEOTIDE SEQUENCE [LARGE SCALE GENOMIC DNA]</scope>
    <source>
        <strain evidence="4 5">NML 130206</strain>
    </source>
</reference>
<feature type="transmembrane region" description="Helical" evidence="2">
    <location>
        <begin position="57"/>
        <end position="77"/>
    </location>
</feature>
<dbReference type="AlphaFoldDB" id="A0A0Q0YUP8"/>
<dbReference type="PANTHER" id="PTHR23028:SF53">
    <property type="entry name" value="ACYL_TRANSF_3 DOMAIN-CONTAINING PROTEIN"/>
    <property type="match status" value="1"/>
</dbReference>
<feature type="transmembrane region" description="Helical" evidence="2">
    <location>
        <begin position="175"/>
        <end position="195"/>
    </location>
</feature>
<evidence type="ECO:0000313" key="4">
    <source>
        <dbReference type="EMBL" id="KQB86070.1"/>
    </source>
</evidence>
<dbReference type="GO" id="GO:0016020">
    <property type="term" value="C:membrane"/>
    <property type="evidence" value="ECO:0007669"/>
    <property type="project" value="TreeGrafter"/>
</dbReference>
<dbReference type="OrthoDB" id="5242306at2"/>
<dbReference type="GO" id="GO:0016747">
    <property type="term" value="F:acyltransferase activity, transferring groups other than amino-acyl groups"/>
    <property type="evidence" value="ECO:0007669"/>
    <property type="project" value="InterPro"/>
</dbReference>
<feature type="transmembrane region" description="Helical" evidence="2">
    <location>
        <begin position="207"/>
        <end position="225"/>
    </location>
</feature>
<dbReference type="STRING" id="1544413.Clow_01422"/>
<keyword evidence="5" id="KW-1185">Reference proteome</keyword>
<evidence type="ECO:0000259" key="3">
    <source>
        <dbReference type="Pfam" id="PF01757"/>
    </source>
</evidence>
<feature type="transmembrane region" description="Helical" evidence="2">
    <location>
        <begin position="98"/>
        <end position="118"/>
    </location>
</feature>
<evidence type="ECO:0000256" key="1">
    <source>
        <dbReference type="SAM" id="MobiDB-lite"/>
    </source>
</evidence>
<dbReference type="InterPro" id="IPR002656">
    <property type="entry name" value="Acyl_transf_3_dom"/>
</dbReference>
<dbReference type="Proteomes" id="UP000050488">
    <property type="component" value="Unassembled WGS sequence"/>
</dbReference>
<proteinExistence type="predicted"/>